<reference evidence="4 5" key="1">
    <citation type="submission" date="2023-01" db="EMBL/GenBank/DDBJ databases">
        <title>Analysis of 21 Apiospora genomes using comparative genomics revels a genus with tremendous synthesis potential of carbohydrate active enzymes and secondary metabolites.</title>
        <authorList>
            <person name="Sorensen T."/>
        </authorList>
    </citation>
    <scope>NUCLEOTIDE SEQUENCE [LARGE SCALE GENOMIC DNA]</scope>
    <source>
        <strain evidence="4 5">CBS 135458</strain>
    </source>
</reference>
<evidence type="ECO:0000313" key="5">
    <source>
        <dbReference type="Proteomes" id="UP001480595"/>
    </source>
</evidence>
<dbReference type="PROSITE" id="PS00012">
    <property type="entry name" value="PHOSPHOPANTETHEINE"/>
    <property type="match status" value="1"/>
</dbReference>
<dbReference type="EMBL" id="JAQQWL010000010">
    <property type="protein sequence ID" value="KAK8054460.1"/>
    <property type="molecule type" value="Genomic_DNA"/>
</dbReference>
<dbReference type="Gene3D" id="1.10.1200.10">
    <property type="entry name" value="ACP-like"/>
    <property type="match status" value="1"/>
</dbReference>
<keyword evidence="1" id="KW-0596">Phosphopantetheine</keyword>
<dbReference type="InterPro" id="IPR013120">
    <property type="entry name" value="FAR_NAD-bd"/>
</dbReference>
<dbReference type="InterPro" id="IPR020806">
    <property type="entry name" value="PKS_PP-bd"/>
</dbReference>
<dbReference type="RefSeq" id="XP_066713106.1">
    <property type="nucleotide sequence ID" value="XM_066860936.1"/>
</dbReference>
<comment type="caution">
    <text evidence="4">The sequence shown here is derived from an EMBL/GenBank/DDBJ whole genome shotgun (WGS) entry which is preliminary data.</text>
</comment>
<dbReference type="InterPro" id="IPR006162">
    <property type="entry name" value="Ppantetheine_attach_site"/>
</dbReference>
<keyword evidence="5" id="KW-1185">Reference proteome</keyword>
<dbReference type="Pfam" id="PF07993">
    <property type="entry name" value="NAD_binding_4"/>
    <property type="match status" value="1"/>
</dbReference>
<dbReference type="GeneID" id="92093999"/>
<keyword evidence="2" id="KW-0597">Phosphoprotein</keyword>
<dbReference type="PROSITE" id="PS50075">
    <property type="entry name" value="CARRIER"/>
    <property type="match status" value="1"/>
</dbReference>
<dbReference type="SMART" id="SM00823">
    <property type="entry name" value="PKS_PP"/>
    <property type="match status" value="1"/>
</dbReference>
<dbReference type="PANTHER" id="PTHR44845">
    <property type="entry name" value="CARRIER DOMAIN-CONTAINING PROTEIN"/>
    <property type="match status" value="1"/>
</dbReference>
<dbReference type="InterPro" id="IPR009081">
    <property type="entry name" value="PP-bd_ACP"/>
</dbReference>
<accession>A0ABR1U6F4</accession>
<dbReference type="SUPFAM" id="SSF56801">
    <property type="entry name" value="Acetyl-CoA synthetase-like"/>
    <property type="match status" value="1"/>
</dbReference>
<dbReference type="SUPFAM" id="SSF47336">
    <property type="entry name" value="ACP-like"/>
    <property type="match status" value="1"/>
</dbReference>
<dbReference type="Proteomes" id="UP001480595">
    <property type="component" value="Unassembled WGS sequence"/>
</dbReference>
<evidence type="ECO:0000313" key="4">
    <source>
        <dbReference type="EMBL" id="KAK8054460.1"/>
    </source>
</evidence>
<organism evidence="4 5">
    <name type="scientific">Apiospora phragmitis</name>
    <dbReference type="NCBI Taxonomy" id="2905665"/>
    <lineage>
        <taxon>Eukaryota</taxon>
        <taxon>Fungi</taxon>
        <taxon>Dikarya</taxon>
        <taxon>Ascomycota</taxon>
        <taxon>Pezizomycotina</taxon>
        <taxon>Sordariomycetes</taxon>
        <taxon>Xylariomycetidae</taxon>
        <taxon>Amphisphaeriales</taxon>
        <taxon>Apiosporaceae</taxon>
        <taxon>Apiospora</taxon>
    </lineage>
</organism>
<dbReference type="InterPro" id="IPR036291">
    <property type="entry name" value="NAD(P)-bd_dom_sf"/>
</dbReference>
<dbReference type="Gene3D" id="3.30.300.30">
    <property type="match status" value="1"/>
</dbReference>
<dbReference type="InterPro" id="IPR036736">
    <property type="entry name" value="ACP-like_sf"/>
</dbReference>
<evidence type="ECO:0000256" key="1">
    <source>
        <dbReference type="ARBA" id="ARBA00022450"/>
    </source>
</evidence>
<gene>
    <name evidence="4" type="ORF">PG994_009527</name>
</gene>
<proteinExistence type="predicted"/>
<protein>
    <submittedName>
        <fullName evidence="4">Lovastatin nonaketide synthase</fullName>
    </submittedName>
</protein>
<dbReference type="SUPFAM" id="SSF51735">
    <property type="entry name" value="NAD(P)-binding Rossmann-fold domains"/>
    <property type="match status" value="1"/>
</dbReference>
<sequence>MDDRQLVAFVVTSHDIVDNKAKQDLVKQLHVEAAEHLNPYMLPNAYHLATQLPSLTSGKHDRIELRKMKLDPVFPLMAAQCTDLPAEDPQDERLQILASVTQVFRDVLKLNPKMPIEPSQSFFELGGHSVLALRVLAKVRSTSGLRIQPKDFFLTPTPAGVAAIVIKERGFEPLQWDNAGASPIDWQIEAKLPDTPEFYPTKRANHGTKILLTGADSIVGLYMLIEILNQDPSAVVMAMGTEVPLTKEALIADIEQHGLGDSKALAERVQLLPGALAMPELGLSTEESTRLRDSVKSIFHFGSRVSLLKSHKELEQVNLRATKEIIRLAAAAGSDTTIHYLSTWSVSHLQDWRTTHRLDGKKSTTVKTERAPDFFYPVGSDLAYFKTRWAAEMMMTSAANRGLRTLIYRASALSAADADATEESNFFAGLMRDIVKTGSVPDLGGDDGLDMDVVPPTYIARTIHQIVSKQTSGSGVFHIRNRSPLPVGGLINALHGMNKEANKVPAKEWHKRIEKQGALYAAVAAEYVDMGHRIFSLDDSETRKLLGGDFEEETTREGLCEPVDAHYIQKVMSSLGM</sequence>
<dbReference type="PANTHER" id="PTHR44845:SF6">
    <property type="entry name" value="BETA-ALANINE-ACTIVATING ENZYME"/>
    <property type="match status" value="1"/>
</dbReference>
<dbReference type="InterPro" id="IPR045851">
    <property type="entry name" value="AMP-bd_C_sf"/>
</dbReference>
<name>A0ABR1U6F4_9PEZI</name>
<feature type="domain" description="Carrier" evidence="3">
    <location>
        <begin position="91"/>
        <end position="169"/>
    </location>
</feature>
<dbReference type="Pfam" id="PF00550">
    <property type="entry name" value="PP-binding"/>
    <property type="match status" value="1"/>
</dbReference>
<dbReference type="Gene3D" id="3.40.50.720">
    <property type="entry name" value="NAD(P)-binding Rossmann-like Domain"/>
    <property type="match status" value="1"/>
</dbReference>
<evidence type="ECO:0000256" key="2">
    <source>
        <dbReference type="ARBA" id="ARBA00022553"/>
    </source>
</evidence>
<evidence type="ECO:0000259" key="3">
    <source>
        <dbReference type="PROSITE" id="PS50075"/>
    </source>
</evidence>